<evidence type="ECO:0000313" key="2">
    <source>
        <dbReference type="EMBL" id="ANJ28897.1"/>
    </source>
</evidence>
<accession>A0A191WKZ1</accession>
<keyword evidence="1" id="KW-0472">Membrane</keyword>
<evidence type="ECO:0000313" key="3">
    <source>
        <dbReference type="Proteomes" id="UP000078437"/>
    </source>
</evidence>
<dbReference type="OrthoDB" id="5122469at2"/>
<keyword evidence="1" id="KW-1133">Transmembrane helix</keyword>
<sequence length="97" mass="10663">MTISAWTIPVLVLGQFALLSVVPVVIALVATLRDARSRALRWWVGALALVYAAPLLIWALKPDRAESLSKDISPIFVALIVAVATALLIKIYTRRKR</sequence>
<feature type="transmembrane region" description="Helical" evidence="1">
    <location>
        <begin position="6"/>
        <end position="30"/>
    </location>
</feature>
<dbReference type="Proteomes" id="UP000078437">
    <property type="component" value="Chromosome"/>
</dbReference>
<keyword evidence="3" id="KW-1185">Reference proteome</keyword>
<gene>
    <name evidence="2" type="ORF">ATC03_12105</name>
</gene>
<protein>
    <submittedName>
        <fullName evidence="2">Uncharacterized protein</fullName>
    </submittedName>
</protein>
<evidence type="ECO:0000256" key="1">
    <source>
        <dbReference type="SAM" id="Phobius"/>
    </source>
</evidence>
<feature type="transmembrane region" description="Helical" evidence="1">
    <location>
        <begin position="42"/>
        <end position="60"/>
    </location>
</feature>
<keyword evidence="1" id="KW-0812">Transmembrane</keyword>
<dbReference type="AlphaFoldDB" id="A0A191WKZ1"/>
<organism evidence="2 3">
    <name type="scientific">Agromyces aureus</name>
    <dbReference type="NCBI Taxonomy" id="453304"/>
    <lineage>
        <taxon>Bacteria</taxon>
        <taxon>Bacillati</taxon>
        <taxon>Actinomycetota</taxon>
        <taxon>Actinomycetes</taxon>
        <taxon>Micrococcales</taxon>
        <taxon>Microbacteriaceae</taxon>
        <taxon>Agromyces</taxon>
    </lineage>
</organism>
<proteinExistence type="predicted"/>
<dbReference type="KEGG" id="agy:ATC03_12105"/>
<feature type="transmembrane region" description="Helical" evidence="1">
    <location>
        <begin position="72"/>
        <end position="92"/>
    </location>
</feature>
<dbReference type="EMBL" id="CP013979">
    <property type="protein sequence ID" value="ANJ28897.1"/>
    <property type="molecule type" value="Genomic_DNA"/>
</dbReference>
<reference evidence="2 3" key="1">
    <citation type="journal article" date="2016" name="Int. J. Syst. Evol. Microbiol.">
        <title>Agromyces aureus sp. nov., isolated from the rhizosphere of Salix caprea L. grown in a heavy-metal-contaminated soil.</title>
        <authorList>
            <person name="Corretto E."/>
            <person name="Antonielli L."/>
            <person name="Sessitsch A."/>
            <person name="Compant S."/>
            <person name="Gorfer M."/>
            <person name="Kuffner M."/>
            <person name="Brader G."/>
        </authorList>
    </citation>
    <scope>NUCLEOTIDE SEQUENCE [LARGE SCALE GENOMIC DNA]</scope>
    <source>
        <strain evidence="2 3">AR33</strain>
    </source>
</reference>
<name>A0A191WKZ1_9MICO</name>
<reference evidence="3" key="2">
    <citation type="submission" date="2016-01" db="EMBL/GenBank/DDBJ databases">
        <title>Complete genome sequence of Agromyces aureus AR33T and comparison with related organisms.</title>
        <authorList>
            <person name="Corretto E."/>
            <person name="Antonielli L."/>
            <person name="Sessitsch A."/>
            <person name="Brader G."/>
        </authorList>
    </citation>
    <scope>NUCLEOTIDE SEQUENCE [LARGE SCALE GENOMIC DNA]</scope>
    <source>
        <strain evidence="3">AR33</strain>
    </source>
</reference>